<dbReference type="EMBL" id="JBHSTQ010000001">
    <property type="protein sequence ID" value="MFC6385139.1"/>
    <property type="molecule type" value="Genomic_DNA"/>
</dbReference>
<dbReference type="Proteomes" id="UP001596267">
    <property type="component" value="Unassembled WGS sequence"/>
</dbReference>
<protein>
    <submittedName>
        <fullName evidence="5">VRR-NUC domain-containing protein</fullName>
    </submittedName>
</protein>
<evidence type="ECO:0000256" key="3">
    <source>
        <dbReference type="ARBA" id="ARBA00022801"/>
    </source>
</evidence>
<comment type="cofactor">
    <cofactor evidence="1">
        <name>Mg(2+)</name>
        <dbReference type="ChEBI" id="CHEBI:18420"/>
    </cofactor>
</comment>
<sequence length="98" mass="11378">MREREIETYLREQVKKAGGKAYKFESPGNDGVPDRLVVFPGNRIYFVELKRPGGKPRPLQVKKISELQGFNCRVLVIDSKEQVDTFVWEELCVSRHLK</sequence>
<dbReference type="SMART" id="SM00990">
    <property type="entry name" value="VRR_NUC"/>
    <property type="match status" value="1"/>
</dbReference>
<gene>
    <name evidence="5" type="ORF">ACFP7A_00870</name>
</gene>
<comment type="caution">
    <text evidence="5">The sequence shown here is derived from an EMBL/GenBank/DDBJ whole genome shotgun (WGS) entry which is preliminary data.</text>
</comment>
<reference evidence="6" key="1">
    <citation type="journal article" date="2019" name="Int. J. Syst. Evol. Microbiol.">
        <title>The Global Catalogue of Microorganisms (GCM) 10K type strain sequencing project: providing services to taxonomists for standard genome sequencing and annotation.</title>
        <authorList>
            <consortium name="The Broad Institute Genomics Platform"/>
            <consortium name="The Broad Institute Genome Sequencing Center for Infectious Disease"/>
            <person name="Wu L."/>
            <person name="Ma J."/>
        </authorList>
    </citation>
    <scope>NUCLEOTIDE SEQUENCE [LARGE SCALE GENOMIC DNA]</scope>
    <source>
        <strain evidence="6">CCUG 42001</strain>
    </source>
</reference>
<name>A0ABW1WCD0_9BACL</name>
<dbReference type="Pfam" id="PF08774">
    <property type="entry name" value="VRR_NUC"/>
    <property type="match status" value="1"/>
</dbReference>
<dbReference type="Gene3D" id="3.40.1350.10">
    <property type="match status" value="1"/>
</dbReference>
<dbReference type="InterPro" id="IPR011856">
    <property type="entry name" value="tRNA_endonuc-like_dom_sf"/>
</dbReference>
<dbReference type="RefSeq" id="WP_253053706.1">
    <property type="nucleotide sequence ID" value="NZ_JAMXWN010000005.1"/>
</dbReference>
<evidence type="ECO:0000256" key="1">
    <source>
        <dbReference type="ARBA" id="ARBA00001946"/>
    </source>
</evidence>
<keyword evidence="3" id="KW-0378">Hydrolase</keyword>
<dbReference type="InterPro" id="IPR014883">
    <property type="entry name" value="VRR_NUC"/>
</dbReference>
<proteinExistence type="predicted"/>
<accession>A0ABW1WCD0</accession>
<organism evidence="5 6">
    <name type="scientific">Sporolactobacillus kofuensis</name>
    <dbReference type="NCBI Taxonomy" id="269672"/>
    <lineage>
        <taxon>Bacteria</taxon>
        <taxon>Bacillati</taxon>
        <taxon>Bacillota</taxon>
        <taxon>Bacilli</taxon>
        <taxon>Bacillales</taxon>
        <taxon>Sporolactobacillaceae</taxon>
        <taxon>Sporolactobacillus</taxon>
    </lineage>
</organism>
<keyword evidence="6" id="KW-1185">Reference proteome</keyword>
<keyword evidence="2" id="KW-0540">Nuclease</keyword>
<evidence type="ECO:0000259" key="4">
    <source>
        <dbReference type="SMART" id="SM00990"/>
    </source>
</evidence>
<feature type="domain" description="VRR-NUC" evidence="4">
    <location>
        <begin position="1"/>
        <end position="81"/>
    </location>
</feature>
<evidence type="ECO:0000313" key="5">
    <source>
        <dbReference type="EMBL" id="MFC6385139.1"/>
    </source>
</evidence>
<evidence type="ECO:0000313" key="6">
    <source>
        <dbReference type="Proteomes" id="UP001596267"/>
    </source>
</evidence>
<evidence type="ECO:0000256" key="2">
    <source>
        <dbReference type="ARBA" id="ARBA00022722"/>
    </source>
</evidence>